<proteinExistence type="predicted"/>
<evidence type="ECO:0000313" key="2">
    <source>
        <dbReference type="RefSeq" id="XP_058983802.1"/>
    </source>
</evidence>
<dbReference type="Proteomes" id="UP001652621">
    <property type="component" value="Unplaced"/>
</dbReference>
<protein>
    <submittedName>
        <fullName evidence="2">Uncharacterized protein LOC131804714 isoform X1</fullName>
    </submittedName>
</protein>
<gene>
    <name evidence="2" type="primary">LOC131804714</name>
</gene>
<name>A0ABM3VDD2_MUSDO</name>
<evidence type="ECO:0000313" key="1">
    <source>
        <dbReference type="Proteomes" id="UP001652621"/>
    </source>
</evidence>
<reference evidence="2" key="1">
    <citation type="submission" date="2025-08" db="UniProtKB">
        <authorList>
            <consortium name="RefSeq"/>
        </authorList>
    </citation>
    <scope>IDENTIFICATION</scope>
    <source>
        <strain evidence="2">Aabys</strain>
        <tissue evidence="2">Whole body</tissue>
    </source>
</reference>
<sequence>MHYQQNWDNFCGGCGQVLPKNPAPYICCLFAPNVNGLQQNFNFGQKIEDGGDVQGRLTHLRGDFPLPEGLMPGISSEQQAGLSPPPHAVPKKETANFMDVTYIYKYIYQGQHNVYASFRRKQILNARQTLK</sequence>
<dbReference type="RefSeq" id="XP_058983802.1">
    <property type="nucleotide sequence ID" value="XM_059127819.1"/>
</dbReference>
<accession>A0ABM3VDD2</accession>
<organism evidence="1 2">
    <name type="scientific">Musca domestica</name>
    <name type="common">House fly</name>
    <dbReference type="NCBI Taxonomy" id="7370"/>
    <lineage>
        <taxon>Eukaryota</taxon>
        <taxon>Metazoa</taxon>
        <taxon>Ecdysozoa</taxon>
        <taxon>Arthropoda</taxon>
        <taxon>Hexapoda</taxon>
        <taxon>Insecta</taxon>
        <taxon>Pterygota</taxon>
        <taxon>Neoptera</taxon>
        <taxon>Endopterygota</taxon>
        <taxon>Diptera</taxon>
        <taxon>Brachycera</taxon>
        <taxon>Muscomorpha</taxon>
        <taxon>Muscoidea</taxon>
        <taxon>Muscidae</taxon>
        <taxon>Musca</taxon>
    </lineage>
</organism>
<keyword evidence="1" id="KW-1185">Reference proteome</keyword>
<dbReference type="GeneID" id="131804714"/>